<gene>
    <name evidence="2" type="ORF">CBRE1094_LOCUS6059</name>
</gene>
<feature type="coiled-coil region" evidence="1">
    <location>
        <begin position="76"/>
        <end position="103"/>
    </location>
</feature>
<sequence>MGQQMGLVAVSHRSPLLVAVLLGAATVLTLRSVAPEFHVDLGPMHFDIGEGDIDAVTEAVEEIKEAVEADEVVPTRVATTAEEVEAEEEANEAVEEIAQAVATSVDEPLLEEGVQELVEALPVILEEGAQGKATVIQDLIDVEEVLETPPAA</sequence>
<dbReference type="AlphaFoldDB" id="A0A7S2C3D0"/>
<organism evidence="2">
    <name type="scientific">Haptolina brevifila</name>
    <dbReference type="NCBI Taxonomy" id="156173"/>
    <lineage>
        <taxon>Eukaryota</taxon>
        <taxon>Haptista</taxon>
        <taxon>Haptophyta</taxon>
        <taxon>Prymnesiophyceae</taxon>
        <taxon>Prymnesiales</taxon>
        <taxon>Prymnesiaceae</taxon>
        <taxon>Haptolina</taxon>
    </lineage>
</organism>
<dbReference type="EMBL" id="HBGU01010998">
    <property type="protein sequence ID" value="CAD9414529.1"/>
    <property type="molecule type" value="Transcribed_RNA"/>
</dbReference>
<keyword evidence="1" id="KW-0175">Coiled coil</keyword>
<name>A0A7S2C3D0_9EUKA</name>
<accession>A0A7S2C3D0</accession>
<reference evidence="2" key="1">
    <citation type="submission" date="2021-01" db="EMBL/GenBank/DDBJ databases">
        <authorList>
            <person name="Corre E."/>
            <person name="Pelletier E."/>
            <person name="Niang G."/>
            <person name="Scheremetjew M."/>
            <person name="Finn R."/>
            <person name="Kale V."/>
            <person name="Holt S."/>
            <person name="Cochrane G."/>
            <person name="Meng A."/>
            <person name="Brown T."/>
            <person name="Cohen L."/>
        </authorList>
    </citation>
    <scope>NUCLEOTIDE SEQUENCE</scope>
    <source>
        <strain evidence="2">UTEX LB 985</strain>
    </source>
</reference>
<evidence type="ECO:0000256" key="1">
    <source>
        <dbReference type="SAM" id="Coils"/>
    </source>
</evidence>
<protein>
    <submittedName>
        <fullName evidence="2">Uncharacterized protein</fullName>
    </submittedName>
</protein>
<proteinExistence type="predicted"/>
<evidence type="ECO:0000313" key="2">
    <source>
        <dbReference type="EMBL" id="CAD9414529.1"/>
    </source>
</evidence>